<comment type="caution">
    <text evidence="1">The sequence shown here is derived from an EMBL/GenBank/DDBJ whole genome shotgun (WGS) entry which is preliminary data.</text>
</comment>
<dbReference type="Proteomes" id="UP000789901">
    <property type="component" value="Unassembled WGS sequence"/>
</dbReference>
<keyword evidence="2" id="KW-1185">Reference proteome</keyword>
<name>A0ABN7XJS4_GIGMA</name>
<accession>A0ABN7XJS4</accession>
<reference evidence="1 2" key="1">
    <citation type="submission" date="2021-06" db="EMBL/GenBank/DDBJ databases">
        <authorList>
            <person name="Kallberg Y."/>
            <person name="Tangrot J."/>
            <person name="Rosling A."/>
        </authorList>
    </citation>
    <scope>NUCLEOTIDE SEQUENCE [LARGE SCALE GENOMIC DNA]</scope>
    <source>
        <strain evidence="1 2">120-4 pot B 10/14</strain>
    </source>
</reference>
<feature type="non-terminal residue" evidence="1">
    <location>
        <position position="1"/>
    </location>
</feature>
<evidence type="ECO:0000313" key="2">
    <source>
        <dbReference type="Proteomes" id="UP000789901"/>
    </source>
</evidence>
<feature type="non-terminal residue" evidence="1">
    <location>
        <position position="140"/>
    </location>
</feature>
<organism evidence="1 2">
    <name type="scientific">Gigaspora margarita</name>
    <dbReference type="NCBI Taxonomy" id="4874"/>
    <lineage>
        <taxon>Eukaryota</taxon>
        <taxon>Fungi</taxon>
        <taxon>Fungi incertae sedis</taxon>
        <taxon>Mucoromycota</taxon>
        <taxon>Glomeromycotina</taxon>
        <taxon>Glomeromycetes</taxon>
        <taxon>Diversisporales</taxon>
        <taxon>Gigasporaceae</taxon>
        <taxon>Gigaspora</taxon>
    </lineage>
</organism>
<sequence>IQKIIKFGELPKNIQSSNHQVSSQSEEKIQNILLEYQHSSEYATVSLLPSENIPVLKLYLDLYYDDFGTYQNIYHSLESGQLMNIQGQEYWVIASLGVVIADLPQGNDLASVKRHSANKGYQTCQVSKEHSTNNDLDFKN</sequence>
<gene>
    <name evidence="1" type="ORF">GMARGA_LOCUS43857</name>
</gene>
<protein>
    <submittedName>
        <fullName evidence="1">4976_t:CDS:1</fullName>
    </submittedName>
</protein>
<dbReference type="EMBL" id="CAJVQB010145219">
    <property type="protein sequence ID" value="CAG8855036.1"/>
    <property type="molecule type" value="Genomic_DNA"/>
</dbReference>
<evidence type="ECO:0000313" key="1">
    <source>
        <dbReference type="EMBL" id="CAG8855036.1"/>
    </source>
</evidence>
<proteinExistence type="predicted"/>